<feature type="region of interest" description="Disordered" evidence="1">
    <location>
        <begin position="463"/>
        <end position="522"/>
    </location>
</feature>
<dbReference type="InterPro" id="IPR013087">
    <property type="entry name" value="Znf_C2H2_type"/>
</dbReference>
<dbReference type="Pfam" id="PF07776">
    <property type="entry name" value="zf-AD"/>
    <property type="match status" value="1"/>
</dbReference>
<dbReference type="Proteomes" id="UP001154078">
    <property type="component" value="Chromosome 2"/>
</dbReference>
<accession>A0A9P0AWM9</accession>
<organism evidence="3 4">
    <name type="scientific">Brassicogethes aeneus</name>
    <name type="common">Rape pollen beetle</name>
    <name type="synonym">Meligethes aeneus</name>
    <dbReference type="NCBI Taxonomy" id="1431903"/>
    <lineage>
        <taxon>Eukaryota</taxon>
        <taxon>Metazoa</taxon>
        <taxon>Ecdysozoa</taxon>
        <taxon>Arthropoda</taxon>
        <taxon>Hexapoda</taxon>
        <taxon>Insecta</taxon>
        <taxon>Pterygota</taxon>
        <taxon>Neoptera</taxon>
        <taxon>Endopterygota</taxon>
        <taxon>Coleoptera</taxon>
        <taxon>Polyphaga</taxon>
        <taxon>Cucujiformia</taxon>
        <taxon>Nitidulidae</taxon>
        <taxon>Meligethinae</taxon>
        <taxon>Brassicogethes</taxon>
    </lineage>
</organism>
<dbReference type="SUPFAM" id="SSF57716">
    <property type="entry name" value="Glucocorticoid receptor-like (DNA-binding domain)"/>
    <property type="match status" value="1"/>
</dbReference>
<evidence type="ECO:0000313" key="3">
    <source>
        <dbReference type="EMBL" id="CAH0551964.1"/>
    </source>
</evidence>
<feature type="compositionally biased region" description="Polar residues" evidence="1">
    <location>
        <begin position="481"/>
        <end position="491"/>
    </location>
</feature>
<feature type="compositionally biased region" description="Polar residues" evidence="1">
    <location>
        <begin position="544"/>
        <end position="564"/>
    </location>
</feature>
<protein>
    <recommendedName>
        <fullName evidence="2">C2H2-type domain-containing protein</fullName>
    </recommendedName>
</protein>
<feature type="domain" description="C2H2-type" evidence="2">
    <location>
        <begin position="270"/>
        <end position="291"/>
    </location>
</feature>
<keyword evidence="4" id="KW-1185">Reference proteome</keyword>
<dbReference type="SMART" id="SM00868">
    <property type="entry name" value="zf-AD"/>
    <property type="match status" value="1"/>
</dbReference>
<name>A0A9P0AWM9_BRAAE</name>
<feature type="compositionally biased region" description="Basic and acidic residues" evidence="1">
    <location>
        <begin position="659"/>
        <end position="668"/>
    </location>
</feature>
<feature type="compositionally biased region" description="Polar residues" evidence="1">
    <location>
        <begin position="674"/>
        <end position="685"/>
    </location>
</feature>
<evidence type="ECO:0000259" key="2">
    <source>
        <dbReference type="PROSITE" id="PS00028"/>
    </source>
</evidence>
<evidence type="ECO:0000313" key="4">
    <source>
        <dbReference type="Proteomes" id="UP001154078"/>
    </source>
</evidence>
<reference evidence="3" key="1">
    <citation type="submission" date="2021-12" db="EMBL/GenBank/DDBJ databases">
        <authorList>
            <person name="King R."/>
        </authorList>
    </citation>
    <scope>NUCLEOTIDE SEQUENCE</scope>
</reference>
<dbReference type="GO" id="GO:0008270">
    <property type="term" value="F:zinc ion binding"/>
    <property type="evidence" value="ECO:0007669"/>
    <property type="project" value="InterPro"/>
</dbReference>
<proteinExistence type="predicted"/>
<feature type="region of interest" description="Disordered" evidence="1">
    <location>
        <begin position="653"/>
        <end position="686"/>
    </location>
</feature>
<dbReference type="Gene3D" id="3.40.1800.20">
    <property type="match status" value="1"/>
</dbReference>
<evidence type="ECO:0000256" key="1">
    <source>
        <dbReference type="SAM" id="MobiDB-lite"/>
    </source>
</evidence>
<dbReference type="OrthoDB" id="6784226at2759"/>
<dbReference type="EMBL" id="OV121133">
    <property type="protein sequence ID" value="CAH0551964.1"/>
    <property type="molecule type" value="Genomic_DNA"/>
</dbReference>
<dbReference type="AlphaFoldDB" id="A0A9P0AWM9"/>
<dbReference type="InterPro" id="IPR012934">
    <property type="entry name" value="Znf_AD"/>
</dbReference>
<sequence length="979" mass="113612">MDSATNHEKCRLCLKEKSCMKNIFEYGLKNSDLNTIECVYWMFGVEIDCDDGKSKYICNKCLNLIELIAKYRKLFQENQLFWNNLTSSNVQISSPPELTVESVEDNSALCIEPEMPNLRSIYEIDPNYSLNRERLSRDSTLKYVRVPIQSLSYLQPFVELDSLEKIKEYEQITKITYKKIKKTTIEKVKENYLNVKYATKTDNVKVDNQKLEALKDYYYLVNTSSIRELIREKSHFNNTEQVLSHYPYIRREEINENNLFTTTEKSVFVCEYCSASFTILYYLKHHLRYKHRKAFSAEENSKNHGQRKPLGVKNKENTIPDENEDADDEDEDKSSPPKTFNKNKSRRKGKRTRKVIESSEEECIEAKKYDQIKKLKKNTTKESDIKVKETTITRKDDLVNNIKTIVNSDVIRENANKTTLKNNIKAKFKKIVNIGATENKIKRVKGKQQRLAAWRANRVLNKSSLTNLRKRTMRHNPTVLKPSSTNKSATNEKLPIDKKNTKPNNSNNLRKTPLAINAKKSKEEHRSLNDLLSEVVNGFNNTNPKPVIDNLSSNNLDNTKSSPLRSEFPKDLKNKPKVANIRNKVLIPRKTRDKIKKKKLRIYKSTDIDDETAAFLVEMKNEINEEMRMHWRNLNNDRESEIKKVDDLISPARQSELITTHDPKDESIPKLSPNREQPYNKSFSDSEMPLLTNEEDVKPKLLINVRRLNDLSDIIPKEKSTKKSKWKPFEGRRKRRKNKKTNFRVKLNPVRLKLKNNLTSGPKEETKIEDVDLLFDIKNILEDNEMMKDMPAENDILDGINFTHSELASSSSSLMHDNSGTSICSPVINKEYSKMLNDVLKFSSHPSTNTDNFNKVMGIQKNGESNKFECLAPKDFDVENNQGSLVNELDKPLKSVLPKSRKHTSVKSKCASEKKIYTNCILYNNKIIDVKSEYNINYSKTNIQPVVLLNKLEHKDMLVKNILNQDLSEAIEQFLNMSL</sequence>
<dbReference type="PROSITE" id="PS00028">
    <property type="entry name" value="ZINC_FINGER_C2H2_1"/>
    <property type="match status" value="1"/>
</dbReference>
<feature type="region of interest" description="Disordered" evidence="1">
    <location>
        <begin position="544"/>
        <end position="570"/>
    </location>
</feature>
<feature type="compositionally biased region" description="Acidic residues" evidence="1">
    <location>
        <begin position="319"/>
        <end position="332"/>
    </location>
</feature>
<gene>
    <name evidence="3" type="ORF">MELIAE_LOCUS4451</name>
</gene>
<dbReference type="GO" id="GO:0005634">
    <property type="term" value="C:nucleus"/>
    <property type="evidence" value="ECO:0007669"/>
    <property type="project" value="InterPro"/>
</dbReference>
<feature type="compositionally biased region" description="Basic residues" evidence="1">
    <location>
        <begin position="341"/>
        <end position="353"/>
    </location>
</feature>
<feature type="region of interest" description="Disordered" evidence="1">
    <location>
        <begin position="296"/>
        <end position="357"/>
    </location>
</feature>